<evidence type="ECO:0000259" key="2">
    <source>
        <dbReference type="SMART" id="SM01321"/>
    </source>
</evidence>
<dbReference type="InterPro" id="IPR036515">
    <property type="entry name" value="Transposase_17_sf"/>
</dbReference>
<dbReference type="GO" id="GO:0006313">
    <property type="term" value="P:DNA transposition"/>
    <property type="evidence" value="ECO:0007669"/>
    <property type="project" value="InterPro"/>
</dbReference>
<dbReference type="Proteomes" id="UP000002508">
    <property type="component" value="Chromosome"/>
</dbReference>
<dbReference type="AlphaFoldDB" id="B8GAW5"/>
<dbReference type="EMBL" id="CP001337">
    <property type="protein sequence ID" value="ACL24704.1"/>
    <property type="molecule type" value="Genomic_DNA"/>
</dbReference>
<dbReference type="SMART" id="SM01321">
    <property type="entry name" value="Y1_Tnp"/>
    <property type="match status" value="1"/>
</dbReference>
<organism evidence="3 4">
    <name type="scientific">Chloroflexus aggregans (strain MD-66 / DSM 9485)</name>
    <dbReference type="NCBI Taxonomy" id="326427"/>
    <lineage>
        <taxon>Bacteria</taxon>
        <taxon>Bacillati</taxon>
        <taxon>Chloroflexota</taxon>
        <taxon>Chloroflexia</taxon>
        <taxon>Chloroflexales</taxon>
        <taxon>Chloroflexineae</taxon>
        <taxon>Chloroflexaceae</taxon>
        <taxon>Chloroflexus</taxon>
    </lineage>
</organism>
<dbReference type="Gene3D" id="3.30.70.1290">
    <property type="entry name" value="Transposase IS200-like"/>
    <property type="match status" value="1"/>
</dbReference>
<dbReference type="InterPro" id="IPR002686">
    <property type="entry name" value="Transposase_17"/>
</dbReference>
<dbReference type="eggNOG" id="COG1943">
    <property type="taxonomic scope" value="Bacteria"/>
</dbReference>
<feature type="region of interest" description="Disordered" evidence="1">
    <location>
        <begin position="101"/>
        <end position="125"/>
    </location>
</feature>
<gene>
    <name evidence="3" type="ordered locus">Cagg_1806</name>
</gene>
<dbReference type="InterPro" id="IPR052715">
    <property type="entry name" value="RAYT_transposase"/>
</dbReference>
<dbReference type="RefSeq" id="WP_015940563.1">
    <property type="nucleotide sequence ID" value="NC_011831.1"/>
</dbReference>
<dbReference type="STRING" id="326427.Cagg_1806"/>
<proteinExistence type="predicted"/>
<dbReference type="GO" id="GO:0004803">
    <property type="term" value="F:transposase activity"/>
    <property type="evidence" value="ECO:0007669"/>
    <property type="project" value="InterPro"/>
</dbReference>
<evidence type="ECO:0000256" key="1">
    <source>
        <dbReference type="SAM" id="MobiDB-lite"/>
    </source>
</evidence>
<reference evidence="3" key="1">
    <citation type="submission" date="2008-12" db="EMBL/GenBank/DDBJ databases">
        <title>Complete sequence of Chloroflexus aggregans DSM 9485.</title>
        <authorList>
            <consortium name="US DOE Joint Genome Institute"/>
            <person name="Lucas S."/>
            <person name="Copeland A."/>
            <person name="Lapidus A."/>
            <person name="Glavina del Rio T."/>
            <person name="Dalin E."/>
            <person name="Tice H."/>
            <person name="Pitluck S."/>
            <person name="Foster B."/>
            <person name="Larimer F."/>
            <person name="Land M."/>
            <person name="Hauser L."/>
            <person name="Kyrpides N."/>
            <person name="Mikhailova N."/>
            <person name="Bryant D."/>
            <person name="Richardson P."/>
        </authorList>
    </citation>
    <scope>NUCLEOTIDE SEQUENCE</scope>
    <source>
        <strain evidence="3">DSM 9485</strain>
    </source>
</reference>
<evidence type="ECO:0000313" key="3">
    <source>
        <dbReference type="EMBL" id="ACL24704.1"/>
    </source>
</evidence>
<dbReference type="GO" id="GO:0043565">
    <property type="term" value="F:sequence-specific DNA binding"/>
    <property type="evidence" value="ECO:0007669"/>
    <property type="project" value="TreeGrafter"/>
</dbReference>
<accession>B8GAW5</accession>
<sequence length="220" mass="25328">MCPYDPTRHHRRSIRLQGYDYTQPGAYFITIVTHDRTHLFGRVVDGEMQLNAWGEIVREEWFKTAQIRPYVQLQDDEFVVMPNHVHGIIWMVDDDLAPVGATDRRGDRPVAPTTTTVPPRGPAPQSLGAIIAGFKSAVTHRINTLRDTPGTPVWQRNYYEHIIRDKRVRVGAAGRSPLHAIRQYIIENPLRWHLDTYNPERTGKDSLAREIWTHPLEGKP</sequence>
<dbReference type="PANTHER" id="PTHR36966:SF1">
    <property type="entry name" value="REP-ASSOCIATED TYROSINE TRANSPOSASE"/>
    <property type="match status" value="1"/>
</dbReference>
<keyword evidence="4" id="KW-1185">Reference proteome</keyword>
<dbReference type="HOGENOM" id="CLU_101329_0_0_0"/>
<name>B8GAW5_CHLAD</name>
<feature type="domain" description="Transposase IS200-like" evidence="2">
    <location>
        <begin position="22"/>
        <end position="188"/>
    </location>
</feature>
<dbReference type="SUPFAM" id="SSF143422">
    <property type="entry name" value="Transposase IS200-like"/>
    <property type="match status" value="1"/>
</dbReference>
<dbReference type="OrthoDB" id="9794403at2"/>
<protein>
    <recommendedName>
        <fullName evidence="2">Transposase IS200-like domain-containing protein</fullName>
    </recommendedName>
</protein>
<dbReference type="KEGG" id="cag:Cagg_1806"/>
<dbReference type="PANTHER" id="PTHR36966">
    <property type="entry name" value="REP-ASSOCIATED TYROSINE TRANSPOSASE"/>
    <property type="match status" value="1"/>
</dbReference>
<feature type="compositionally biased region" description="Low complexity" evidence="1">
    <location>
        <begin position="109"/>
        <end position="118"/>
    </location>
</feature>
<evidence type="ECO:0000313" key="4">
    <source>
        <dbReference type="Proteomes" id="UP000002508"/>
    </source>
</evidence>